<evidence type="ECO:0000256" key="2">
    <source>
        <dbReference type="ARBA" id="ARBA00022857"/>
    </source>
</evidence>
<keyword evidence="4" id="KW-1185">Reference proteome</keyword>
<evidence type="ECO:0000256" key="1">
    <source>
        <dbReference type="ARBA" id="ARBA00006484"/>
    </source>
</evidence>
<dbReference type="GO" id="GO:0016616">
    <property type="term" value="F:oxidoreductase activity, acting on the CH-OH group of donors, NAD or NADP as acceptor"/>
    <property type="evidence" value="ECO:0007669"/>
    <property type="project" value="TreeGrafter"/>
</dbReference>
<dbReference type="AlphaFoldDB" id="A0AAN7HHP6"/>
<comment type="caution">
    <text evidence="3">The sequence shown here is derived from an EMBL/GenBank/DDBJ whole genome shotgun (WGS) entry which is preliminary data.</text>
</comment>
<dbReference type="Gene3D" id="3.40.50.720">
    <property type="entry name" value="NAD(P)-binding Rossmann-like Domain"/>
    <property type="match status" value="1"/>
</dbReference>
<name>A0AAN7HHP6_9PEZI</name>
<dbReference type="EMBL" id="MU860030">
    <property type="protein sequence ID" value="KAK4240949.1"/>
    <property type="molecule type" value="Genomic_DNA"/>
</dbReference>
<reference evidence="3" key="1">
    <citation type="journal article" date="2023" name="Mol. Phylogenet. Evol.">
        <title>Genome-scale phylogeny and comparative genomics of the fungal order Sordariales.</title>
        <authorList>
            <person name="Hensen N."/>
            <person name="Bonometti L."/>
            <person name="Westerberg I."/>
            <person name="Brannstrom I.O."/>
            <person name="Guillou S."/>
            <person name="Cros-Aarteil S."/>
            <person name="Calhoun S."/>
            <person name="Haridas S."/>
            <person name="Kuo A."/>
            <person name="Mondo S."/>
            <person name="Pangilinan J."/>
            <person name="Riley R."/>
            <person name="LaButti K."/>
            <person name="Andreopoulos B."/>
            <person name="Lipzen A."/>
            <person name="Chen C."/>
            <person name="Yan M."/>
            <person name="Daum C."/>
            <person name="Ng V."/>
            <person name="Clum A."/>
            <person name="Steindorff A."/>
            <person name="Ohm R.A."/>
            <person name="Martin F."/>
            <person name="Silar P."/>
            <person name="Natvig D.O."/>
            <person name="Lalanne C."/>
            <person name="Gautier V."/>
            <person name="Ament-Velasquez S.L."/>
            <person name="Kruys A."/>
            <person name="Hutchinson M.I."/>
            <person name="Powell A.J."/>
            <person name="Barry K."/>
            <person name="Miller A.N."/>
            <person name="Grigoriev I.V."/>
            <person name="Debuchy R."/>
            <person name="Gladieux P."/>
            <person name="Hiltunen Thoren M."/>
            <person name="Johannesson H."/>
        </authorList>
    </citation>
    <scope>NUCLEOTIDE SEQUENCE</scope>
    <source>
        <strain evidence="3">CBS 532.94</strain>
    </source>
</reference>
<dbReference type="InterPro" id="IPR020904">
    <property type="entry name" value="Sc_DH/Rdtase_CS"/>
</dbReference>
<dbReference type="InterPro" id="IPR036291">
    <property type="entry name" value="NAD(P)-bd_dom_sf"/>
</dbReference>
<reference evidence="3" key="2">
    <citation type="submission" date="2023-05" db="EMBL/GenBank/DDBJ databases">
        <authorList>
            <consortium name="Lawrence Berkeley National Laboratory"/>
            <person name="Steindorff A."/>
            <person name="Hensen N."/>
            <person name="Bonometti L."/>
            <person name="Westerberg I."/>
            <person name="Brannstrom I.O."/>
            <person name="Guillou S."/>
            <person name="Cros-Aarteil S."/>
            <person name="Calhoun S."/>
            <person name="Haridas S."/>
            <person name="Kuo A."/>
            <person name="Mondo S."/>
            <person name="Pangilinan J."/>
            <person name="Riley R."/>
            <person name="Labutti K."/>
            <person name="Andreopoulos B."/>
            <person name="Lipzen A."/>
            <person name="Chen C."/>
            <person name="Yanf M."/>
            <person name="Daum C."/>
            <person name="Ng V."/>
            <person name="Clum A."/>
            <person name="Ohm R."/>
            <person name="Martin F."/>
            <person name="Silar P."/>
            <person name="Natvig D."/>
            <person name="Lalanne C."/>
            <person name="Gautier V."/>
            <person name="Ament-Velasquez S.L."/>
            <person name="Kruys A."/>
            <person name="Hutchinson M.I."/>
            <person name="Powell A.J."/>
            <person name="Barry K."/>
            <person name="Miller A.N."/>
            <person name="Grigoriev I.V."/>
            <person name="Debuchy R."/>
            <person name="Gladieux P."/>
            <person name="Thoren M.H."/>
            <person name="Johannesson H."/>
        </authorList>
    </citation>
    <scope>NUCLEOTIDE SEQUENCE</scope>
    <source>
        <strain evidence="3">CBS 532.94</strain>
    </source>
</reference>
<keyword evidence="2" id="KW-0521">NADP</keyword>
<dbReference type="PROSITE" id="PS00061">
    <property type="entry name" value="ADH_SHORT"/>
    <property type="match status" value="1"/>
</dbReference>
<dbReference type="PANTHER" id="PTHR42760:SF121">
    <property type="entry name" value="3-OXOACYL-(ACYL-CARRIER-PROTEIN) REDUCTASE"/>
    <property type="match status" value="1"/>
</dbReference>
<comment type="similarity">
    <text evidence="1">Belongs to the short-chain dehydrogenases/reductases (SDR) family.</text>
</comment>
<gene>
    <name evidence="3" type="ORF">C8A03DRAFT_12764</name>
</gene>
<dbReference type="FunFam" id="3.40.50.720:FF:000084">
    <property type="entry name" value="Short-chain dehydrogenase reductase"/>
    <property type="match status" value="1"/>
</dbReference>
<accession>A0AAN7HHP6</accession>
<organism evidence="3 4">
    <name type="scientific">Achaetomium macrosporum</name>
    <dbReference type="NCBI Taxonomy" id="79813"/>
    <lineage>
        <taxon>Eukaryota</taxon>
        <taxon>Fungi</taxon>
        <taxon>Dikarya</taxon>
        <taxon>Ascomycota</taxon>
        <taxon>Pezizomycotina</taxon>
        <taxon>Sordariomycetes</taxon>
        <taxon>Sordariomycetidae</taxon>
        <taxon>Sordariales</taxon>
        <taxon>Chaetomiaceae</taxon>
        <taxon>Achaetomium</taxon>
    </lineage>
</organism>
<sequence length="320" mass="34134">MVPLRKLPTLHLSPLSSPLRPTLRAKVSPASHHVRAITTSRNHQAQARNRVAIVTGAARGIGRAIALRLAQDGYSITASDLPALQPQLDSLVSDIQTSLGASKGVRAHAHTADVTSPAEVDALVRSSVSELGRLDTMVANAGIAQVKPLLELTPEDAQRMLAVNVAGVHYCFQAAAKQMISQTEGPAGEAEEVRGKLIAAASIVAFKPFALMGHYSASKWAVRGLSQVYAMELARHKITVNAYAPGIVDTKMWELIDEGLGRREGKEKGEMIRKYSDDLIALGRTSVPEDVAGLVSFLASKDADYITGQTMVVDGGIIYT</sequence>
<dbReference type="PANTHER" id="PTHR42760">
    <property type="entry name" value="SHORT-CHAIN DEHYDROGENASES/REDUCTASES FAMILY MEMBER"/>
    <property type="match status" value="1"/>
</dbReference>
<dbReference type="Pfam" id="PF13561">
    <property type="entry name" value="adh_short_C2"/>
    <property type="match status" value="1"/>
</dbReference>
<dbReference type="GO" id="GO:0006633">
    <property type="term" value="P:fatty acid biosynthetic process"/>
    <property type="evidence" value="ECO:0007669"/>
    <property type="project" value="TreeGrafter"/>
</dbReference>
<dbReference type="SUPFAM" id="SSF51735">
    <property type="entry name" value="NAD(P)-binding Rossmann-fold domains"/>
    <property type="match status" value="1"/>
</dbReference>
<dbReference type="PRINTS" id="PR00081">
    <property type="entry name" value="GDHRDH"/>
</dbReference>
<evidence type="ECO:0000313" key="3">
    <source>
        <dbReference type="EMBL" id="KAK4240949.1"/>
    </source>
</evidence>
<protein>
    <submittedName>
        <fullName evidence="3">Uncharacterized protein</fullName>
    </submittedName>
</protein>
<proteinExistence type="inferred from homology"/>
<evidence type="ECO:0000313" key="4">
    <source>
        <dbReference type="Proteomes" id="UP001303760"/>
    </source>
</evidence>
<dbReference type="GO" id="GO:0048038">
    <property type="term" value="F:quinone binding"/>
    <property type="evidence" value="ECO:0007669"/>
    <property type="project" value="TreeGrafter"/>
</dbReference>
<dbReference type="Proteomes" id="UP001303760">
    <property type="component" value="Unassembled WGS sequence"/>
</dbReference>
<dbReference type="PRINTS" id="PR00080">
    <property type="entry name" value="SDRFAMILY"/>
</dbReference>
<dbReference type="InterPro" id="IPR002347">
    <property type="entry name" value="SDR_fam"/>
</dbReference>